<dbReference type="RefSeq" id="WP_002675561.1">
    <property type="nucleotide sequence ID" value="NZ_CM001795.1"/>
</dbReference>
<dbReference type="Proteomes" id="UP000011705">
    <property type="component" value="Chromosome"/>
</dbReference>
<dbReference type="HOGENOM" id="CLU_140900_2_0_12"/>
<dbReference type="GeneID" id="2740344"/>
<name>A0A0E2E6C3_TREDN</name>
<dbReference type="InterPro" id="IPR025528">
    <property type="entry name" value="BrnA_antitoxin"/>
</dbReference>
<protein>
    <recommendedName>
        <fullName evidence="2">Toxin-antitoxin system, antitoxin component, ribbon-helix-helix domain protein</fullName>
    </recommendedName>
</protein>
<reference evidence="1" key="1">
    <citation type="submission" date="2012-01" db="EMBL/GenBank/DDBJ databases">
        <title>The Genome Sequence of Treponema denticola H-22.</title>
        <authorList>
            <consortium name="The Broad Institute Genome Sequencing Platform"/>
            <person name="Earl A."/>
            <person name="Ward D."/>
            <person name="Feldgarden M."/>
            <person name="Gevers D."/>
            <person name="Blanton J.M."/>
            <person name="Fenno C.J."/>
            <person name="Baranova O.V."/>
            <person name="Mathney J."/>
            <person name="Dewhirst F.E."/>
            <person name="Izard J."/>
            <person name="Young S.K."/>
            <person name="Zeng Q."/>
            <person name="Gargeya S."/>
            <person name="Fitzgerald M."/>
            <person name="Haas B."/>
            <person name="Abouelleil A."/>
            <person name="Alvarado L."/>
            <person name="Arachchi H.M."/>
            <person name="Berlin A."/>
            <person name="Chapman S.B."/>
            <person name="Gearin G."/>
            <person name="Goldberg J."/>
            <person name="Griggs A."/>
            <person name="Gujja S."/>
            <person name="Hansen M."/>
            <person name="Heiman D."/>
            <person name="Howarth C."/>
            <person name="Larimer J."/>
            <person name="Lui A."/>
            <person name="MacDonald P.J.P."/>
            <person name="McCowen C."/>
            <person name="Montmayeur A."/>
            <person name="Murphy C."/>
            <person name="Neiman D."/>
            <person name="Pearson M."/>
            <person name="Priest M."/>
            <person name="Roberts A."/>
            <person name="Saif S."/>
            <person name="Shea T."/>
            <person name="Sisk P."/>
            <person name="Stolte C."/>
            <person name="Sykes S."/>
            <person name="Wortman J."/>
            <person name="Nusbaum C."/>
            <person name="Birren B."/>
        </authorList>
    </citation>
    <scope>NUCLEOTIDE SEQUENCE [LARGE SCALE GENOMIC DNA]</scope>
    <source>
        <strain evidence="1">H-22</strain>
    </source>
</reference>
<organism evidence="1">
    <name type="scientific">Treponema denticola H-22</name>
    <dbReference type="NCBI Taxonomy" id="999432"/>
    <lineage>
        <taxon>Bacteria</taxon>
        <taxon>Pseudomonadati</taxon>
        <taxon>Spirochaetota</taxon>
        <taxon>Spirochaetia</taxon>
        <taxon>Spirochaetales</taxon>
        <taxon>Treponemataceae</taxon>
        <taxon>Treponema</taxon>
    </lineage>
</organism>
<evidence type="ECO:0008006" key="2">
    <source>
        <dbReference type="Google" id="ProtNLM"/>
    </source>
</evidence>
<dbReference type="Pfam" id="PF14384">
    <property type="entry name" value="BrnA_antitoxin"/>
    <property type="match status" value="1"/>
</dbReference>
<dbReference type="AlphaFoldDB" id="A0A0E2E6C3"/>
<sequence length="92" mass="10653">MNTIVTMTLDDLKKTPLTEEEKQTIRKAKSIPTDDCPKQSKEELAKFRPWYEVHQKSETSIKIDADVLEWFKAQGKGYKTKINSVLRSYAFG</sequence>
<dbReference type="PATRIC" id="fig|999432.5.peg.844"/>
<proteinExistence type="predicted"/>
<accession>A0A0E2E6C3</accession>
<gene>
    <name evidence="1" type="ORF">HMPREF9726_00812</name>
</gene>
<evidence type="ECO:0000313" key="1">
    <source>
        <dbReference type="EMBL" id="EMB35046.1"/>
    </source>
</evidence>
<comment type="caution">
    <text evidence="1">The sequence shown here is derived from an EMBL/GenBank/DDBJ whole genome shotgun (WGS) entry which is preliminary data.</text>
</comment>
<dbReference type="EMBL" id="AGDV01000006">
    <property type="protein sequence ID" value="EMB35046.1"/>
    <property type="molecule type" value="Genomic_DNA"/>
</dbReference>